<accession>A0A235HEB2</accession>
<sequence length="145" mass="16997">MSSLKTIIRLQKWKLDEKRRALAELQNLADRLQAEIERLKEEIAVERDTARGNVEYAFTYSNYIQAAMERGKRLTQSMGQVEAQIAVATDEMAEAFQELKRYELAEEERLKREKEKLKRKEANMLDETALVGFRRRQQEESGVES</sequence>
<dbReference type="GO" id="GO:0015031">
    <property type="term" value="P:protein transport"/>
    <property type="evidence" value="ECO:0007669"/>
    <property type="project" value="UniProtKB-KW"/>
</dbReference>
<dbReference type="GO" id="GO:0006935">
    <property type="term" value="P:chemotaxis"/>
    <property type="evidence" value="ECO:0007669"/>
    <property type="project" value="UniProtKB-KW"/>
</dbReference>
<dbReference type="Pfam" id="PF02050">
    <property type="entry name" value="FliJ"/>
    <property type="match status" value="1"/>
</dbReference>
<dbReference type="GO" id="GO:0009288">
    <property type="term" value="C:bacterial-type flagellum"/>
    <property type="evidence" value="ECO:0007669"/>
    <property type="project" value="InterPro"/>
</dbReference>
<keyword evidence="8" id="KW-0653">Protein transport</keyword>
<organism evidence="12 13">
    <name type="scientific">Azospirillum brasilense</name>
    <dbReference type="NCBI Taxonomy" id="192"/>
    <lineage>
        <taxon>Bacteria</taxon>
        <taxon>Pseudomonadati</taxon>
        <taxon>Pseudomonadota</taxon>
        <taxon>Alphaproteobacteria</taxon>
        <taxon>Rhodospirillales</taxon>
        <taxon>Azospirillaceae</taxon>
        <taxon>Azospirillum</taxon>
    </lineage>
</organism>
<evidence type="ECO:0000256" key="1">
    <source>
        <dbReference type="ARBA" id="ARBA00004413"/>
    </source>
</evidence>
<evidence type="ECO:0000256" key="9">
    <source>
        <dbReference type="ARBA" id="ARBA00023136"/>
    </source>
</evidence>
<keyword evidence="10" id="KW-1006">Bacterial flagellum protein export</keyword>
<evidence type="ECO:0000256" key="10">
    <source>
        <dbReference type="ARBA" id="ARBA00023225"/>
    </source>
</evidence>
<evidence type="ECO:0000256" key="8">
    <source>
        <dbReference type="ARBA" id="ARBA00022927"/>
    </source>
</evidence>
<protein>
    <recommendedName>
        <fullName evidence="3">Flagellar FliJ protein</fullName>
    </recommendedName>
</protein>
<comment type="subcellular location">
    <subcellularLocation>
        <location evidence="1">Cell membrane</location>
        <topology evidence="1">Peripheral membrane protein</topology>
        <orientation evidence="1">Cytoplasmic side</orientation>
    </subcellularLocation>
</comment>
<comment type="similarity">
    <text evidence="2">Belongs to the FliJ family.</text>
</comment>
<evidence type="ECO:0000256" key="2">
    <source>
        <dbReference type="ARBA" id="ARBA00010004"/>
    </source>
</evidence>
<evidence type="ECO:0000256" key="5">
    <source>
        <dbReference type="ARBA" id="ARBA00022475"/>
    </source>
</evidence>
<keyword evidence="11" id="KW-0175">Coiled coil</keyword>
<keyword evidence="4" id="KW-0813">Transport</keyword>
<reference evidence="12 13" key="1">
    <citation type="submission" date="2017-07" db="EMBL/GenBank/DDBJ databases">
        <title>Whole genome sequence of Azospirillum brasilense 2A1, a potential biofertilizer strain.</title>
        <authorList>
            <person name="Fontana C.A."/>
            <person name="Toffoli L.M."/>
            <person name="Salazar S.M."/>
            <person name="Puglisi E."/>
            <person name="Pedraza R."/>
            <person name="Bassi D."/>
            <person name="Cocconcelli P.S."/>
        </authorList>
    </citation>
    <scope>NUCLEOTIDE SEQUENCE [LARGE SCALE GENOMIC DNA]</scope>
    <source>
        <strain evidence="12 13">2A1</strain>
        <plasmid evidence="12">unnamed</plasmid>
    </source>
</reference>
<dbReference type="GO" id="GO:0005886">
    <property type="term" value="C:plasma membrane"/>
    <property type="evidence" value="ECO:0007669"/>
    <property type="project" value="UniProtKB-SubCell"/>
</dbReference>
<dbReference type="AlphaFoldDB" id="A0A235HEB2"/>
<dbReference type="RefSeq" id="WP_094303499.1">
    <property type="nucleotide sequence ID" value="NZ_NOWT01000009.1"/>
</dbReference>
<evidence type="ECO:0000256" key="4">
    <source>
        <dbReference type="ARBA" id="ARBA00022448"/>
    </source>
</evidence>
<dbReference type="Gene3D" id="1.10.287.1700">
    <property type="match status" value="1"/>
</dbReference>
<dbReference type="GO" id="GO:0044781">
    <property type="term" value="P:bacterial-type flagellum organization"/>
    <property type="evidence" value="ECO:0007669"/>
    <property type="project" value="UniProtKB-KW"/>
</dbReference>
<geneLocation type="plasmid" evidence="12">
    <name>unnamed</name>
</geneLocation>
<feature type="coiled-coil region" evidence="11">
    <location>
        <begin position="8"/>
        <end position="49"/>
    </location>
</feature>
<evidence type="ECO:0000256" key="6">
    <source>
        <dbReference type="ARBA" id="ARBA00022500"/>
    </source>
</evidence>
<dbReference type="Proteomes" id="UP000215367">
    <property type="component" value="Unassembled WGS sequence"/>
</dbReference>
<keyword evidence="9" id="KW-0472">Membrane</keyword>
<keyword evidence="7" id="KW-1005">Bacterial flagellum biogenesis</keyword>
<evidence type="ECO:0000256" key="3">
    <source>
        <dbReference type="ARBA" id="ARBA00020392"/>
    </source>
</evidence>
<feature type="coiled-coil region" evidence="11">
    <location>
        <begin position="78"/>
        <end position="130"/>
    </location>
</feature>
<gene>
    <name evidence="12" type="ORF">CHT98_12350</name>
</gene>
<keyword evidence="12" id="KW-0614">Plasmid</keyword>
<proteinExistence type="inferred from homology"/>
<evidence type="ECO:0000256" key="11">
    <source>
        <dbReference type="SAM" id="Coils"/>
    </source>
</evidence>
<evidence type="ECO:0000256" key="7">
    <source>
        <dbReference type="ARBA" id="ARBA00022795"/>
    </source>
</evidence>
<keyword evidence="6" id="KW-0145">Chemotaxis</keyword>
<evidence type="ECO:0000313" key="12">
    <source>
        <dbReference type="EMBL" id="OYD84151.1"/>
    </source>
</evidence>
<keyword evidence="5" id="KW-1003">Cell membrane</keyword>
<dbReference type="InterPro" id="IPR053716">
    <property type="entry name" value="Flag_assembly_chemotaxis_eff"/>
</dbReference>
<evidence type="ECO:0000313" key="13">
    <source>
        <dbReference type="Proteomes" id="UP000215367"/>
    </source>
</evidence>
<dbReference type="EMBL" id="NOWT01000009">
    <property type="protein sequence ID" value="OYD84151.1"/>
    <property type="molecule type" value="Genomic_DNA"/>
</dbReference>
<dbReference type="GO" id="GO:0071973">
    <property type="term" value="P:bacterial-type flagellum-dependent cell motility"/>
    <property type="evidence" value="ECO:0007669"/>
    <property type="project" value="InterPro"/>
</dbReference>
<comment type="caution">
    <text evidence="12">The sequence shown here is derived from an EMBL/GenBank/DDBJ whole genome shotgun (WGS) entry which is preliminary data.</text>
</comment>
<dbReference type="InterPro" id="IPR012823">
    <property type="entry name" value="Flagell_FliJ"/>
</dbReference>
<name>A0A235HEB2_AZOBR</name>